<dbReference type="Proteomes" id="UP000626092">
    <property type="component" value="Unassembled WGS sequence"/>
</dbReference>
<comment type="caution">
    <text evidence="1">The sequence shown here is derived from an EMBL/GenBank/DDBJ whole genome shotgun (WGS) entry which is preliminary data.</text>
</comment>
<evidence type="ECO:0000313" key="1">
    <source>
        <dbReference type="EMBL" id="KAF7126460.1"/>
    </source>
</evidence>
<gene>
    <name evidence="1" type="ORF">RHSIM_Rhsim11G0174900</name>
</gene>
<name>A0A834LAN0_RHOSS</name>
<keyword evidence="2" id="KW-1185">Reference proteome</keyword>
<organism evidence="1 2">
    <name type="scientific">Rhododendron simsii</name>
    <name type="common">Sims's rhododendron</name>
    <dbReference type="NCBI Taxonomy" id="118357"/>
    <lineage>
        <taxon>Eukaryota</taxon>
        <taxon>Viridiplantae</taxon>
        <taxon>Streptophyta</taxon>
        <taxon>Embryophyta</taxon>
        <taxon>Tracheophyta</taxon>
        <taxon>Spermatophyta</taxon>
        <taxon>Magnoliopsida</taxon>
        <taxon>eudicotyledons</taxon>
        <taxon>Gunneridae</taxon>
        <taxon>Pentapetalae</taxon>
        <taxon>asterids</taxon>
        <taxon>Ericales</taxon>
        <taxon>Ericaceae</taxon>
        <taxon>Ericoideae</taxon>
        <taxon>Rhodoreae</taxon>
        <taxon>Rhododendron</taxon>
    </lineage>
</organism>
<dbReference type="EMBL" id="WJXA01000011">
    <property type="protein sequence ID" value="KAF7126460.1"/>
    <property type="molecule type" value="Genomic_DNA"/>
</dbReference>
<dbReference type="AlphaFoldDB" id="A0A834LAN0"/>
<protein>
    <submittedName>
        <fullName evidence="1">Uncharacterized protein</fullName>
    </submittedName>
</protein>
<sequence length="142" mass="15747">MELRSIPIPANSFLPLLPFPRRSEFKEQRANEDGITPHFLSLSLVLSFFSIAIRLPYSNHGDLEEGLVWPGKHKKSGVNSMVFVSLSQALSYAPVLLGLLSLLHANFAVVEAVAAPDSDVEFRLTAENVEVVLDEIRPYLNC</sequence>
<evidence type="ECO:0000313" key="2">
    <source>
        <dbReference type="Proteomes" id="UP000626092"/>
    </source>
</evidence>
<proteinExistence type="predicted"/>
<reference evidence="1" key="1">
    <citation type="submission" date="2019-11" db="EMBL/GenBank/DDBJ databases">
        <authorList>
            <person name="Liu Y."/>
            <person name="Hou J."/>
            <person name="Li T.-Q."/>
            <person name="Guan C.-H."/>
            <person name="Wu X."/>
            <person name="Wu H.-Z."/>
            <person name="Ling F."/>
            <person name="Zhang R."/>
            <person name="Shi X.-G."/>
            <person name="Ren J.-P."/>
            <person name="Chen E.-F."/>
            <person name="Sun J.-M."/>
        </authorList>
    </citation>
    <scope>NUCLEOTIDE SEQUENCE</scope>
    <source>
        <strain evidence="1">Adult_tree_wgs_1</strain>
        <tissue evidence="1">Leaves</tissue>
    </source>
</reference>
<accession>A0A834LAN0</accession>